<feature type="transmembrane region" description="Helical" evidence="2">
    <location>
        <begin position="193"/>
        <end position="214"/>
    </location>
</feature>
<keyword evidence="2" id="KW-0812">Transmembrane</keyword>
<keyword evidence="2" id="KW-1133">Transmembrane helix</keyword>
<feature type="transmembrane region" description="Helical" evidence="2">
    <location>
        <begin position="40"/>
        <end position="57"/>
    </location>
</feature>
<dbReference type="EMBL" id="CAJJDP010000051">
    <property type="protein sequence ID" value="CAD8168178.1"/>
    <property type="molecule type" value="Genomic_DNA"/>
</dbReference>
<dbReference type="OMA" id="YSCYIIK"/>
<accession>A0A8S1US88</accession>
<name>A0A8S1US88_PAROT</name>
<evidence type="ECO:0000313" key="4">
    <source>
        <dbReference type="Proteomes" id="UP000683925"/>
    </source>
</evidence>
<organism evidence="3 4">
    <name type="scientific">Paramecium octaurelia</name>
    <dbReference type="NCBI Taxonomy" id="43137"/>
    <lineage>
        <taxon>Eukaryota</taxon>
        <taxon>Sar</taxon>
        <taxon>Alveolata</taxon>
        <taxon>Ciliophora</taxon>
        <taxon>Intramacronucleata</taxon>
        <taxon>Oligohymenophorea</taxon>
        <taxon>Peniculida</taxon>
        <taxon>Parameciidae</taxon>
        <taxon>Paramecium</taxon>
    </lineage>
</organism>
<feature type="transmembrane region" description="Helical" evidence="2">
    <location>
        <begin position="139"/>
        <end position="160"/>
    </location>
</feature>
<feature type="transmembrane region" description="Helical" evidence="2">
    <location>
        <begin position="273"/>
        <end position="297"/>
    </location>
</feature>
<evidence type="ECO:0000256" key="1">
    <source>
        <dbReference type="SAM" id="MobiDB-lite"/>
    </source>
</evidence>
<feature type="transmembrane region" description="Helical" evidence="2">
    <location>
        <begin position="235"/>
        <end position="253"/>
    </location>
</feature>
<dbReference type="Proteomes" id="UP000683925">
    <property type="component" value="Unassembled WGS sequence"/>
</dbReference>
<sequence>MYFYEDNPILIAQFSCIVISLLSVVGVITVYLLGQGWKYFIANLFFTQIVCMLFFYVPQVLTPFIFYEQAKPDRLDCQLKTDQDNNTQSCINETYCELQGYLVNSSFLASTLISLYSCYIIKSTLNPNLKFVINKKQIYWIHFAIGIITFAICLPMLIGANFQHYGTSWKKQLIYYICNLEVRSDDTFTKSLFWLQSFITTILIIVSVVFHFSVRSLKSKIRVNLTDEFDQCSSLNLYILPITLIILWTINMVEKLIDYQTDWIRNCGFFLQILWFIPQLLLALQGFNYASLFFYAFHQQLVPNLPRSLKSTYMFFAKISIYNLIFGKIKESKILKDSLLNDTDSAKDSTSSYIQRDDSSTNR</sequence>
<keyword evidence="2" id="KW-0472">Membrane</keyword>
<dbReference type="OrthoDB" id="295535at2759"/>
<evidence type="ECO:0000313" key="3">
    <source>
        <dbReference type="EMBL" id="CAD8168178.1"/>
    </source>
</evidence>
<feature type="region of interest" description="Disordered" evidence="1">
    <location>
        <begin position="343"/>
        <end position="363"/>
    </location>
</feature>
<reference evidence="3" key="1">
    <citation type="submission" date="2021-01" db="EMBL/GenBank/DDBJ databases">
        <authorList>
            <consortium name="Genoscope - CEA"/>
            <person name="William W."/>
        </authorList>
    </citation>
    <scope>NUCLEOTIDE SEQUENCE</scope>
</reference>
<dbReference type="AlphaFoldDB" id="A0A8S1US88"/>
<keyword evidence="4" id="KW-1185">Reference proteome</keyword>
<feature type="transmembrane region" description="Helical" evidence="2">
    <location>
        <begin position="101"/>
        <end position="119"/>
    </location>
</feature>
<proteinExistence type="predicted"/>
<feature type="transmembrane region" description="Helical" evidence="2">
    <location>
        <begin position="12"/>
        <end position="33"/>
    </location>
</feature>
<gene>
    <name evidence="3" type="ORF">POCTA_138.1.T0510156</name>
</gene>
<comment type="caution">
    <text evidence="3">The sequence shown here is derived from an EMBL/GenBank/DDBJ whole genome shotgun (WGS) entry which is preliminary data.</text>
</comment>
<protein>
    <submittedName>
        <fullName evidence="3">Uncharacterized protein</fullName>
    </submittedName>
</protein>
<evidence type="ECO:0000256" key="2">
    <source>
        <dbReference type="SAM" id="Phobius"/>
    </source>
</evidence>
<feature type="compositionally biased region" description="Polar residues" evidence="1">
    <location>
        <begin position="343"/>
        <end position="354"/>
    </location>
</feature>